<dbReference type="AlphaFoldDB" id="A0A0W8GA11"/>
<sequence>MDAQSTLNVAEKTAAMRLAGPCATEHAAPLAAAWLELLAQVDAARGQEGPHGDARSQGWAAILDFSEMTGVGLAFFEVTAAAAKALSRRGMALSRQGDIPEFLHQAAKISGFAAAPGLCGLFSPPAGQTTPERP</sequence>
<accession>A0A0W8GA11</accession>
<reference evidence="1" key="1">
    <citation type="journal article" date="2015" name="Proc. Natl. Acad. Sci. U.S.A.">
        <title>Networks of energetic and metabolic interactions define dynamics in microbial communities.</title>
        <authorList>
            <person name="Embree M."/>
            <person name="Liu J.K."/>
            <person name="Al-Bassam M.M."/>
            <person name="Zengler K."/>
        </authorList>
    </citation>
    <scope>NUCLEOTIDE SEQUENCE</scope>
</reference>
<evidence type="ECO:0008006" key="2">
    <source>
        <dbReference type="Google" id="ProtNLM"/>
    </source>
</evidence>
<comment type="caution">
    <text evidence="1">The sequence shown here is derived from an EMBL/GenBank/DDBJ whole genome shotgun (WGS) entry which is preliminary data.</text>
</comment>
<dbReference type="EMBL" id="LNQE01000014">
    <property type="protein sequence ID" value="KUG29968.1"/>
    <property type="molecule type" value="Genomic_DNA"/>
</dbReference>
<gene>
    <name evidence="1" type="ORF">ASZ90_000143</name>
</gene>
<evidence type="ECO:0000313" key="1">
    <source>
        <dbReference type="EMBL" id="KUG29968.1"/>
    </source>
</evidence>
<proteinExistence type="predicted"/>
<name>A0A0W8GA11_9ZZZZ</name>
<organism evidence="1">
    <name type="scientific">hydrocarbon metagenome</name>
    <dbReference type="NCBI Taxonomy" id="938273"/>
    <lineage>
        <taxon>unclassified sequences</taxon>
        <taxon>metagenomes</taxon>
        <taxon>ecological metagenomes</taxon>
    </lineage>
</organism>
<protein>
    <recommendedName>
        <fullName evidence="2">STAS domain-containing protein</fullName>
    </recommendedName>
</protein>